<dbReference type="Proteomes" id="UP001595850">
    <property type="component" value="Unassembled WGS sequence"/>
</dbReference>
<sequence>MTVGLGAGDGGFLVMAGRGSGDGGFLVEDGCGVEGRGVPPGSAVGSAGLPVAVGCGAGGWAVGGDPEPVAVGSGVAFGVVFGSSGEPVVRPAPREPDAAGDEARTAGLPEGGDARLTAFSGGSTLAREIRGTRSEAEPAVESA</sequence>
<evidence type="ECO:0000313" key="3">
    <source>
        <dbReference type="Proteomes" id="UP001595850"/>
    </source>
</evidence>
<reference evidence="3" key="1">
    <citation type="journal article" date="2019" name="Int. J. Syst. Evol. Microbiol.">
        <title>The Global Catalogue of Microorganisms (GCM) 10K type strain sequencing project: providing services to taxonomists for standard genome sequencing and annotation.</title>
        <authorList>
            <consortium name="The Broad Institute Genomics Platform"/>
            <consortium name="The Broad Institute Genome Sequencing Center for Infectious Disease"/>
            <person name="Wu L."/>
            <person name="Ma J."/>
        </authorList>
    </citation>
    <scope>NUCLEOTIDE SEQUENCE [LARGE SCALE GENOMIC DNA]</scope>
    <source>
        <strain evidence="3">TBRC 4489</strain>
    </source>
</reference>
<accession>A0ABV8HZ99</accession>
<feature type="region of interest" description="Disordered" evidence="1">
    <location>
        <begin position="85"/>
        <end position="124"/>
    </location>
</feature>
<evidence type="ECO:0000313" key="2">
    <source>
        <dbReference type="EMBL" id="MFC4057152.1"/>
    </source>
</evidence>
<proteinExistence type="predicted"/>
<evidence type="ECO:0000256" key="1">
    <source>
        <dbReference type="SAM" id="MobiDB-lite"/>
    </source>
</evidence>
<keyword evidence="3" id="KW-1185">Reference proteome</keyword>
<dbReference type="RefSeq" id="WP_377285104.1">
    <property type="nucleotide sequence ID" value="NZ_JBHSBM010000008.1"/>
</dbReference>
<protein>
    <submittedName>
        <fullName evidence="2">Uncharacterized protein</fullName>
    </submittedName>
</protein>
<organism evidence="2 3">
    <name type="scientific">Planomonospora corallina</name>
    <dbReference type="NCBI Taxonomy" id="1806052"/>
    <lineage>
        <taxon>Bacteria</taxon>
        <taxon>Bacillati</taxon>
        <taxon>Actinomycetota</taxon>
        <taxon>Actinomycetes</taxon>
        <taxon>Streptosporangiales</taxon>
        <taxon>Streptosporangiaceae</taxon>
        <taxon>Planomonospora</taxon>
    </lineage>
</organism>
<name>A0ABV8HZ99_9ACTN</name>
<gene>
    <name evidence="2" type="ORF">ACFOWE_02535</name>
</gene>
<feature type="compositionally biased region" description="Basic and acidic residues" evidence="1">
    <location>
        <begin position="92"/>
        <end position="104"/>
    </location>
</feature>
<comment type="caution">
    <text evidence="2">The sequence shown here is derived from an EMBL/GenBank/DDBJ whole genome shotgun (WGS) entry which is preliminary data.</text>
</comment>
<dbReference type="EMBL" id="JBHSBM010000008">
    <property type="protein sequence ID" value="MFC4057152.1"/>
    <property type="molecule type" value="Genomic_DNA"/>
</dbReference>